<dbReference type="InterPro" id="IPR025391">
    <property type="entry name" value="DUF4123"/>
</dbReference>
<dbReference type="Pfam" id="PF13503">
    <property type="entry name" value="DUF4123"/>
    <property type="match status" value="1"/>
</dbReference>
<feature type="domain" description="DUF4123" evidence="1">
    <location>
        <begin position="21"/>
        <end position="136"/>
    </location>
</feature>
<dbReference type="Proteomes" id="UP001330482">
    <property type="component" value="Chromosome"/>
</dbReference>
<dbReference type="EMBL" id="CP142124">
    <property type="protein sequence ID" value="WRW31951.1"/>
    <property type="molecule type" value="Genomic_DNA"/>
</dbReference>
<evidence type="ECO:0000259" key="1">
    <source>
        <dbReference type="Pfam" id="PF13503"/>
    </source>
</evidence>
<evidence type="ECO:0000313" key="2">
    <source>
        <dbReference type="EMBL" id="WRW31951.1"/>
    </source>
</evidence>
<evidence type="ECO:0000313" key="3">
    <source>
        <dbReference type="Proteomes" id="UP001330482"/>
    </source>
</evidence>
<dbReference type="RefSeq" id="WP_326469589.1">
    <property type="nucleotide sequence ID" value="NZ_CP142124.1"/>
</dbReference>
<reference evidence="2 3" key="1">
    <citation type="submission" date="2024-01" db="EMBL/GenBank/DDBJ databases">
        <title>AV1 has a protective and therapeutic effect against plant viruses.</title>
        <authorList>
            <person name="Wang F."/>
        </authorList>
    </citation>
    <scope>NUCLEOTIDE SEQUENCE [LARGE SCALE GENOMIC DNA]</scope>
    <source>
        <strain evidence="2 3">AV1</strain>
    </source>
</reference>
<sequence length="277" mass="31022">MDVANMMQALSESTHTHTHIFLMLEGGAQTPEAFQAFYNEHVSALYSLYLHPQLAEFRNYGPWLLVLKNTETLQHYIDSMPGLTAVIGSSRTGEALAVQLSAACTLISPDGAAALVRFYTRDVMSLLASHNDREWHSMLFRGVSQWWAPEKNGWYPVNIPPSLVINARDSAIRLNKEEWQYISDEPVVTSVLTAWQKLPSSQHFAPCVQRDMVKKALNKACEAKMKAGTEQKLYALFYLNGGRKILASENMQSALENVAQGKVSLEQAIRNNVQHQG</sequence>
<gene>
    <name evidence="2" type="ORF">VPX56_02150</name>
</gene>
<organism evidence="2 3">
    <name type="scientific">Enterobacter wuhouensis</name>
    <dbReference type="NCBI Taxonomy" id="2529381"/>
    <lineage>
        <taxon>Bacteria</taxon>
        <taxon>Pseudomonadati</taxon>
        <taxon>Pseudomonadota</taxon>
        <taxon>Gammaproteobacteria</taxon>
        <taxon>Enterobacterales</taxon>
        <taxon>Enterobacteriaceae</taxon>
        <taxon>Enterobacter</taxon>
    </lineage>
</organism>
<accession>A0ABZ1DIS0</accession>
<name>A0ABZ1DIS0_9ENTR</name>
<proteinExistence type="predicted"/>
<protein>
    <submittedName>
        <fullName evidence="2">DUF4123 domain-containing protein</fullName>
    </submittedName>
</protein>
<keyword evidence="3" id="KW-1185">Reference proteome</keyword>